<keyword evidence="1" id="KW-0472">Membrane</keyword>
<feature type="transmembrane region" description="Helical" evidence="1">
    <location>
        <begin position="80"/>
        <end position="104"/>
    </location>
</feature>
<accession>A0A412PE82</accession>
<dbReference type="RefSeq" id="WP_118764546.1">
    <property type="nucleotide sequence ID" value="NZ_CABJCF010000002.1"/>
</dbReference>
<dbReference type="AlphaFoldDB" id="A0A412PE82"/>
<gene>
    <name evidence="2" type="ORF">DWX20_03765</name>
</gene>
<feature type="transmembrane region" description="Helical" evidence="1">
    <location>
        <begin position="12"/>
        <end position="34"/>
    </location>
</feature>
<comment type="caution">
    <text evidence="2">The sequence shown here is derived from an EMBL/GenBank/DDBJ whole genome shotgun (WGS) entry which is preliminary data.</text>
</comment>
<proteinExistence type="predicted"/>
<dbReference type="Proteomes" id="UP000284731">
    <property type="component" value="Unassembled WGS sequence"/>
</dbReference>
<organism evidence="2 3">
    <name type="scientific">Solobacterium moorei</name>
    <dbReference type="NCBI Taxonomy" id="102148"/>
    <lineage>
        <taxon>Bacteria</taxon>
        <taxon>Bacillati</taxon>
        <taxon>Bacillota</taxon>
        <taxon>Erysipelotrichia</taxon>
        <taxon>Erysipelotrichales</taxon>
        <taxon>Erysipelotrichaceae</taxon>
        <taxon>Solobacterium</taxon>
    </lineage>
</organism>
<protein>
    <submittedName>
        <fullName evidence="2">Uncharacterized protein</fullName>
    </submittedName>
</protein>
<reference evidence="2 3" key="1">
    <citation type="submission" date="2018-08" db="EMBL/GenBank/DDBJ databases">
        <title>A genome reference for cultivated species of the human gut microbiota.</title>
        <authorList>
            <person name="Zou Y."/>
            <person name="Xue W."/>
            <person name="Luo G."/>
        </authorList>
    </citation>
    <scope>NUCLEOTIDE SEQUENCE [LARGE SCALE GENOMIC DNA]</scope>
    <source>
        <strain evidence="2 3">AF18-46</strain>
    </source>
</reference>
<keyword evidence="1" id="KW-0812">Transmembrane</keyword>
<evidence type="ECO:0000256" key="1">
    <source>
        <dbReference type="SAM" id="Phobius"/>
    </source>
</evidence>
<sequence length="112" mass="12449">MNTKENYIKLSLWTSIAIDIILVICFVLGFALGLCSVEFGFLMVGFIFRFGAYIVTTSIIMKILAILLCIPLDTNDKRGYFTVALSALFRLVIVSGLVYGIYYIGKVMTEVG</sequence>
<name>A0A412PE82_9FIRM</name>
<evidence type="ECO:0000313" key="2">
    <source>
        <dbReference type="EMBL" id="RGT55933.1"/>
    </source>
</evidence>
<feature type="transmembrane region" description="Helical" evidence="1">
    <location>
        <begin position="46"/>
        <end position="68"/>
    </location>
</feature>
<keyword evidence="1" id="KW-1133">Transmembrane helix</keyword>
<evidence type="ECO:0000313" key="3">
    <source>
        <dbReference type="Proteomes" id="UP000284731"/>
    </source>
</evidence>
<dbReference type="EMBL" id="QRWX01000002">
    <property type="protein sequence ID" value="RGT55933.1"/>
    <property type="molecule type" value="Genomic_DNA"/>
</dbReference>